<dbReference type="AlphaFoldDB" id="A0AA39IRX2"/>
<reference evidence="2" key="1">
    <citation type="submission" date="2023-06" db="EMBL/GenBank/DDBJ databases">
        <title>Genomic analysis of the entomopathogenic nematode Steinernema hermaphroditum.</title>
        <authorList>
            <person name="Schwarz E.M."/>
            <person name="Heppert J.K."/>
            <person name="Baniya A."/>
            <person name="Schwartz H.T."/>
            <person name="Tan C.-H."/>
            <person name="Antoshechkin I."/>
            <person name="Sternberg P.W."/>
            <person name="Goodrich-Blair H."/>
            <person name="Dillman A.R."/>
        </authorList>
    </citation>
    <scope>NUCLEOTIDE SEQUENCE</scope>
    <source>
        <strain evidence="2">PS9179</strain>
        <tissue evidence="2">Whole animal</tissue>
    </source>
</reference>
<protein>
    <recommendedName>
        <fullName evidence="4">Lysozyme</fullName>
    </recommendedName>
</protein>
<organism evidence="2 3">
    <name type="scientific">Steinernema hermaphroditum</name>
    <dbReference type="NCBI Taxonomy" id="289476"/>
    <lineage>
        <taxon>Eukaryota</taxon>
        <taxon>Metazoa</taxon>
        <taxon>Ecdysozoa</taxon>
        <taxon>Nematoda</taxon>
        <taxon>Chromadorea</taxon>
        <taxon>Rhabditida</taxon>
        <taxon>Tylenchina</taxon>
        <taxon>Panagrolaimomorpha</taxon>
        <taxon>Strongyloidoidea</taxon>
        <taxon>Steinernematidae</taxon>
        <taxon>Steinernema</taxon>
    </lineage>
</organism>
<dbReference type="SUPFAM" id="SSF51445">
    <property type="entry name" value="(Trans)glycosidases"/>
    <property type="match status" value="1"/>
</dbReference>
<name>A0AA39IRX2_9BILA</name>
<gene>
    <name evidence="2" type="ORF">QR680_010986</name>
</gene>
<evidence type="ECO:0008006" key="4">
    <source>
        <dbReference type="Google" id="ProtNLM"/>
    </source>
</evidence>
<dbReference type="PANTHER" id="PTHR23208">
    <property type="entry name" value="LYSOZYME PROTEIN"/>
    <property type="match status" value="1"/>
</dbReference>
<dbReference type="InterPro" id="IPR051595">
    <property type="entry name" value="GH25_Enzymes"/>
</dbReference>
<dbReference type="EMBL" id="JAUCMV010000001">
    <property type="protein sequence ID" value="KAK0428745.1"/>
    <property type="molecule type" value="Genomic_DNA"/>
</dbReference>
<dbReference type="GO" id="GO:0045087">
    <property type="term" value="P:innate immune response"/>
    <property type="evidence" value="ECO:0007669"/>
    <property type="project" value="TreeGrafter"/>
</dbReference>
<sequence>MNLLGLLAFVALSGGAYAIEAGKDQSNSQVQFGYAIDLVNFTSIQSYNCLRQKGYTYAFIGVYHPVGDGSVLPRAAANIQNAVTGGFHVFPYFLPQPQSRKSGAQQLGEVIEYLGTYKLYTKQIWLQVTSPINWPNNKQGNVAFISGILQAANRYNVKVGIYTNWYDWEQITGNWRLDGHQLWYWSVFGTGFNAESAPNVDDFRPFAGFTHSHGAMKQYGIGLYDCQANFNRNIFVSQNAKFAGESVALKQ</sequence>
<keyword evidence="3" id="KW-1185">Reference proteome</keyword>
<dbReference type="PANTHER" id="PTHR23208:SF36">
    <property type="entry name" value="LYSOZYME-RELATED"/>
    <property type="match status" value="1"/>
</dbReference>
<comment type="caution">
    <text evidence="2">The sequence shown here is derived from an EMBL/GenBank/DDBJ whole genome shotgun (WGS) entry which is preliminary data.</text>
</comment>
<proteinExistence type="predicted"/>
<feature type="chain" id="PRO_5041300421" description="Lysozyme" evidence="1">
    <location>
        <begin position="19"/>
        <end position="251"/>
    </location>
</feature>
<dbReference type="InterPro" id="IPR017853">
    <property type="entry name" value="GH"/>
</dbReference>
<evidence type="ECO:0000313" key="3">
    <source>
        <dbReference type="Proteomes" id="UP001175271"/>
    </source>
</evidence>
<feature type="signal peptide" evidence="1">
    <location>
        <begin position="1"/>
        <end position="18"/>
    </location>
</feature>
<dbReference type="Proteomes" id="UP001175271">
    <property type="component" value="Unassembled WGS sequence"/>
</dbReference>
<dbReference type="Gene3D" id="3.20.20.80">
    <property type="entry name" value="Glycosidases"/>
    <property type="match status" value="1"/>
</dbReference>
<dbReference type="GO" id="GO:0007165">
    <property type="term" value="P:signal transduction"/>
    <property type="evidence" value="ECO:0007669"/>
    <property type="project" value="TreeGrafter"/>
</dbReference>
<accession>A0AA39IRX2</accession>
<evidence type="ECO:0000256" key="1">
    <source>
        <dbReference type="SAM" id="SignalP"/>
    </source>
</evidence>
<keyword evidence="1" id="KW-0732">Signal</keyword>
<evidence type="ECO:0000313" key="2">
    <source>
        <dbReference type="EMBL" id="KAK0428745.1"/>
    </source>
</evidence>